<dbReference type="EMBL" id="UINC01226576">
    <property type="protein sequence ID" value="SVE57116.1"/>
    <property type="molecule type" value="Genomic_DNA"/>
</dbReference>
<organism evidence="1">
    <name type="scientific">marine metagenome</name>
    <dbReference type="NCBI Taxonomy" id="408172"/>
    <lineage>
        <taxon>unclassified sequences</taxon>
        <taxon>metagenomes</taxon>
        <taxon>ecological metagenomes</taxon>
    </lineage>
</organism>
<proteinExistence type="predicted"/>
<name>A0A383EJT0_9ZZZZ</name>
<feature type="non-terminal residue" evidence="1">
    <location>
        <position position="83"/>
    </location>
</feature>
<evidence type="ECO:0008006" key="2">
    <source>
        <dbReference type="Google" id="ProtNLM"/>
    </source>
</evidence>
<dbReference type="PANTHER" id="PTHR42803:SF1">
    <property type="entry name" value="BROAD-SPECIFICITY LINEAR ACYL-COA DEHYDROGENASE FADE5"/>
    <property type="match status" value="1"/>
</dbReference>
<dbReference type="PANTHER" id="PTHR42803">
    <property type="entry name" value="ACYL-COA DEHYDROGENASE"/>
    <property type="match status" value="1"/>
</dbReference>
<dbReference type="InterPro" id="IPR052166">
    <property type="entry name" value="Diverse_Acyl-CoA_DH"/>
</dbReference>
<sequence length="83" mass="9807">MVVWDPPIRDYQFLYHELLPAIETVQRLGYTDFDADFLDSLIEGWATHCEEVWLPINLVGDRKGLKFEDGKITMPQEFKDAYR</sequence>
<protein>
    <recommendedName>
        <fullName evidence="2">Acyl-CoA dehydrogenase N-terminal bacteria domain-containing protein</fullName>
    </recommendedName>
</protein>
<gene>
    <name evidence="1" type="ORF">METZ01_LOCUS509970</name>
</gene>
<reference evidence="1" key="1">
    <citation type="submission" date="2018-05" db="EMBL/GenBank/DDBJ databases">
        <authorList>
            <person name="Lanie J.A."/>
            <person name="Ng W.-L."/>
            <person name="Kazmierczak K.M."/>
            <person name="Andrzejewski T.M."/>
            <person name="Davidsen T.M."/>
            <person name="Wayne K.J."/>
            <person name="Tettelin H."/>
            <person name="Glass J.I."/>
            <person name="Rusch D."/>
            <person name="Podicherti R."/>
            <person name="Tsui H.-C.T."/>
            <person name="Winkler M.E."/>
        </authorList>
    </citation>
    <scope>NUCLEOTIDE SEQUENCE</scope>
</reference>
<accession>A0A383EJT0</accession>
<dbReference type="AlphaFoldDB" id="A0A383EJT0"/>
<evidence type="ECO:0000313" key="1">
    <source>
        <dbReference type="EMBL" id="SVE57116.1"/>
    </source>
</evidence>